<dbReference type="GO" id="GO:0003723">
    <property type="term" value="F:RNA binding"/>
    <property type="evidence" value="ECO:0007669"/>
    <property type="project" value="InterPro"/>
</dbReference>
<reference evidence="7 8" key="1">
    <citation type="submission" date="2014-07" db="EMBL/GenBank/DDBJ databases">
        <title>Methanogenic archaea and the global carbon cycle.</title>
        <authorList>
            <person name="Henriksen J.R."/>
            <person name="Luke J."/>
            <person name="Reinhart S."/>
            <person name="Benedict M.N."/>
            <person name="Youngblut N.D."/>
            <person name="Metcalf M.E."/>
            <person name="Whitaker R.J."/>
            <person name="Metcalf W.W."/>
        </authorList>
    </citation>
    <scope>NUCLEOTIDE SEQUENCE [LARGE SCALE GENOMIC DNA]</scope>
    <source>
        <strain evidence="7 8">T4/M</strain>
    </source>
</reference>
<dbReference type="EMBL" id="CP009506">
    <property type="protein sequence ID" value="AKB27691.1"/>
    <property type="molecule type" value="Genomic_DNA"/>
</dbReference>
<dbReference type="RefSeq" id="WP_082088889.1">
    <property type="nucleotide sequence ID" value="NZ_CP009506.1"/>
</dbReference>
<gene>
    <name evidence="5" type="primary">rpl30e</name>
    <name evidence="7" type="ORF">MSSIT_0972</name>
</gene>
<sequence>MKMKINVDKSLIKAVKTGKVIVGANRTIDAAANGSAKMVILASNCPEDIKKKIQATSIPVLEYEGTSVELGPVCGKPFTIAAMAILDAGESDILAATA</sequence>
<keyword evidence="8" id="KW-1185">Reference proteome</keyword>
<dbReference type="Gene3D" id="3.30.1330.30">
    <property type="match status" value="1"/>
</dbReference>
<evidence type="ECO:0000256" key="1">
    <source>
        <dbReference type="ARBA" id="ARBA00007326"/>
    </source>
</evidence>
<dbReference type="KEGG" id="msw:MSSIT_0972"/>
<dbReference type="GO" id="GO:0003735">
    <property type="term" value="F:structural constituent of ribosome"/>
    <property type="evidence" value="ECO:0007669"/>
    <property type="project" value="InterPro"/>
</dbReference>
<dbReference type="InterPro" id="IPR022991">
    <property type="entry name" value="Ribosomal_eL30_CS"/>
</dbReference>
<evidence type="ECO:0000256" key="2">
    <source>
        <dbReference type="ARBA" id="ARBA00022980"/>
    </source>
</evidence>
<name>A0A0E3L807_9EURY</name>
<organism evidence="7 8">
    <name type="scientific">Methanosarcina siciliae T4/M</name>
    <dbReference type="NCBI Taxonomy" id="1434120"/>
    <lineage>
        <taxon>Archaea</taxon>
        <taxon>Methanobacteriati</taxon>
        <taxon>Methanobacteriota</taxon>
        <taxon>Stenosarchaea group</taxon>
        <taxon>Methanomicrobia</taxon>
        <taxon>Methanosarcinales</taxon>
        <taxon>Methanosarcinaceae</taxon>
        <taxon>Methanosarcina</taxon>
    </lineage>
</organism>
<evidence type="ECO:0000256" key="3">
    <source>
        <dbReference type="ARBA" id="ARBA00023274"/>
    </source>
</evidence>
<dbReference type="HAMAP" id="MF_00481">
    <property type="entry name" value="Ribosomal_eL30"/>
    <property type="match status" value="1"/>
</dbReference>
<dbReference type="PROSITE" id="PS00993">
    <property type="entry name" value="RIBOSOMAL_L30E_2"/>
    <property type="match status" value="1"/>
</dbReference>
<protein>
    <recommendedName>
        <fullName evidence="4 5">Large ribosomal subunit protein eL30</fullName>
    </recommendedName>
</protein>
<dbReference type="InterPro" id="IPR000231">
    <property type="entry name" value="Ribosomal_eL30"/>
</dbReference>
<keyword evidence="3 5" id="KW-0687">Ribonucleoprotein</keyword>
<keyword evidence="2 5" id="KW-0689">Ribosomal protein</keyword>
<dbReference type="PANTHER" id="PTHR11449">
    <property type="entry name" value="RIBOSOMAL PROTEIN L30"/>
    <property type="match status" value="1"/>
</dbReference>
<accession>A0A0E3L807</accession>
<evidence type="ECO:0000256" key="4">
    <source>
        <dbReference type="ARBA" id="ARBA00035231"/>
    </source>
</evidence>
<dbReference type="HOGENOM" id="CLU_130502_1_0_2"/>
<dbReference type="InterPro" id="IPR039109">
    <property type="entry name" value="Ribosomal_eL30-like"/>
</dbReference>
<dbReference type="OrthoDB" id="10759at2157"/>
<proteinExistence type="inferred from homology"/>
<dbReference type="InterPro" id="IPR004038">
    <property type="entry name" value="Ribosomal_eL8/eL30/eS12/Gad45"/>
</dbReference>
<evidence type="ECO:0000256" key="5">
    <source>
        <dbReference type="HAMAP-Rule" id="MF_00481"/>
    </source>
</evidence>
<dbReference type="PATRIC" id="fig|1434120.4.peg.1231"/>
<comment type="similarity">
    <text evidence="1 5">Belongs to the eukaryotic ribosomal protein eL30 family.</text>
</comment>
<dbReference type="InterPro" id="IPR029064">
    <property type="entry name" value="Ribosomal_eL30-like_sf"/>
</dbReference>
<evidence type="ECO:0000259" key="6">
    <source>
        <dbReference type="Pfam" id="PF01248"/>
    </source>
</evidence>
<dbReference type="NCBIfam" id="NF002172">
    <property type="entry name" value="PRK01018.1"/>
    <property type="match status" value="1"/>
</dbReference>
<dbReference type="GeneID" id="24859764"/>
<dbReference type="AlphaFoldDB" id="A0A0E3L807"/>
<dbReference type="Proteomes" id="UP000033111">
    <property type="component" value="Chromosome"/>
</dbReference>
<feature type="domain" description="Ribosomal protein eL8/eL30/eS12/Gadd45" evidence="6">
    <location>
        <begin position="7"/>
        <end position="94"/>
    </location>
</feature>
<dbReference type="Pfam" id="PF01248">
    <property type="entry name" value="Ribosomal_L7Ae"/>
    <property type="match status" value="1"/>
</dbReference>
<evidence type="ECO:0000313" key="8">
    <source>
        <dbReference type="Proteomes" id="UP000033111"/>
    </source>
</evidence>
<dbReference type="GO" id="GO:0006412">
    <property type="term" value="P:translation"/>
    <property type="evidence" value="ECO:0007669"/>
    <property type="project" value="UniProtKB-UniRule"/>
</dbReference>
<dbReference type="GO" id="GO:0022625">
    <property type="term" value="C:cytosolic large ribosomal subunit"/>
    <property type="evidence" value="ECO:0007669"/>
    <property type="project" value="InterPro"/>
</dbReference>
<dbReference type="SUPFAM" id="SSF55315">
    <property type="entry name" value="L30e-like"/>
    <property type="match status" value="1"/>
</dbReference>
<evidence type="ECO:0000313" key="7">
    <source>
        <dbReference type="EMBL" id="AKB27691.1"/>
    </source>
</evidence>